<evidence type="ECO:0000256" key="1">
    <source>
        <dbReference type="ARBA" id="ARBA00004177"/>
    </source>
</evidence>
<dbReference type="InterPro" id="IPR037202">
    <property type="entry name" value="ESCRT_assembly_dom"/>
</dbReference>
<dbReference type="Gene3D" id="1.10.287.660">
    <property type="entry name" value="Helix hairpin bin"/>
    <property type="match status" value="1"/>
</dbReference>
<evidence type="ECO:0000313" key="10">
    <source>
        <dbReference type="Proteomes" id="UP000190831"/>
    </source>
</evidence>
<feature type="domain" description="VPS37 C-terminal" evidence="8">
    <location>
        <begin position="99"/>
        <end position="183"/>
    </location>
</feature>
<evidence type="ECO:0000256" key="5">
    <source>
        <dbReference type="ARBA" id="ARBA00022927"/>
    </source>
</evidence>
<keyword evidence="4" id="KW-0967">Endosome</keyword>
<dbReference type="STRING" id="4955.A0A1G4MJZ2"/>
<proteinExistence type="inferred from homology"/>
<dbReference type="InterPro" id="IPR009851">
    <property type="entry name" value="Mod_r"/>
</dbReference>
<dbReference type="OMA" id="YVTKFHP"/>
<name>A0A1G4MJZ2_LACFM</name>
<dbReference type="Pfam" id="PF07200">
    <property type="entry name" value="Mod_r"/>
    <property type="match status" value="1"/>
</dbReference>
<accession>A0A1G4MJZ2</accession>
<dbReference type="PROSITE" id="PS51314">
    <property type="entry name" value="VPS37_C"/>
    <property type="match status" value="1"/>
</dbReference>
<evidence type="ECO:0000256" key="7">
    <source>
        <dbReference type="SAM" id="Coils"/>
    </source>
</evidence>
<dbReference type="AlphaFoldDB" id="A0A1G4MJZ2"/>
<dbReference type="GO" id="GO:0006623">
    <property type="term" value="P:protein targeting to vacuole"/>
    <property type="evidence" value="ECO:0007669"/>
    <property type="project" value="TreeGrafter"/>
</dbReference>
<sequence>MEKPQLPPKPDDWKPEQHFTDVDLPDKIHLLRSEDVQDLLTKYSDKLQQFILRFHSCESIKEDAANEKEKLNQLLEEFKDLDCRRQRVAKSLGEYKVLETQYITKWQELHHLMSTVFSNNALTRQLQSDLHDLEEKSHNVNKKSQLDIDEFLDTYVKLRTNYHLQREKLETWTKFNSLANESK</sequence>
<organism evidence="9 10">
    <name type="scientific">Lachancea fermentati</name>
    <name type="common">Zygosaccharomyces fermentati</name>
    <dbReference type="NCBI Taxonomy" id="4955"/>
    <lineage>
        <taxon>Eukaryota</taxon>
        <taxon>Fungi</taxon>
        <taxon>Dikarya</taxon>
        <taxon>Ascomycota</taxon>
        <taxon>Saccharomycotina</taxon>
        <taxon>Saccharomycetes</taxon>
        <taxon>Saccharomycetales</taxon>
        <taxon>Saccharomycetaceae</taxon>
        <taxon>Lachancea</taxon>
    </lineage>
</organism>
<evidence type="ECO:0000256" key="2">
    <source>
        <dbReference type="ARBA" id="ARBA00007617"/>
    </source>
</evidence>
<keyword evidence="5 6" id="KW-0653">Protein transport</keyword>
<dbReference type="GO" id="GO:0043162">
    <property type="term" value="P:ubiquitin-dependent protein catabolic process via the multivesicular body sorting pathway"/>
    <property type="evidence" value="ECO:0007669"/>
    <property type="project" value="TreeGrafter"/>
</dbReference>
<comment type="subcellular location">
    <subcellularLocation>
        <location evidence="1">Endosome</location>
    </subcellularLocation>
</comment>
<dbReference type="GO" id="GO:0006612">
    <property type="term" value="P:protein targeting to membrane"/>
    <property type="evidence" value="ECO:0007669"/>
    <property type="project" value="TreeGrafter"/>
</dbReference>
<dbReference type="SUPFAM" id="SSF140111">
    <property type="entry name" value="Endosomal sorting complex assembly domain"/>
    <property type="match status" value="1"/>
</dbReference>
<keyword evidence="3 6" id="KW-0813">Transport</keyword>
<gene>
    <name evidence="9" type="ORF">LAFE_0H08196G</name>
</gene>
<feature type="coiled-coil region" evidence="7">
    <location>
        <begin position="57"/>
        <end position="84"/>
    </location>
</feature>
<evidence type="ECO:0000313" key="9">
    <source>
        <dbReference type="EMBL" id="SCW04196.1"/>
    </source>
</evidence>
<evidence type="ECO:0000256" key="6">
    <source>
        <dbReference type="PROSITE-ProRule" id="PRU00646"/>
    </source>
</evidence>
<dbReference type="GO" id="GO:0000813">
    <property type="term" value="C:ESCRT I complex"/>
    <property type="evidence" value="ECO:0007669"/>
    <property type="project" value="UniProtKB-ARBA"/>
</dbReference>
<dbReference type="InterPro" id="IPR029012">
    <property type="entry name" value="Helix_hairpin_bin_sf"/>
</dbReference>
<dbReference type="PANTHER" id="PTHR13678:SF2">
    <property type="entry name" value="VACUOLAR PROTEIN SORTING-ASSOCIATED PROTEIN 37A"/>
    <property type="match status" value="1"/>
</dbReference>
<dbReference type="EMBL" id="LT598491">
    <property type="protein sequence ID" value="SCW04196.1"/>
    <property type="molecule type" value="Genomic_DNA"/>
</dbReference>
<keyword evidence="7" id="KW-0175">Coiled coil</keyword>
<keyword evidence="10" id="KW-1185">Reference proteome</keyword>
<evidence type="ECO:0000256" key="4">
    <source>
        <dbReference type="ARBA" id="ARBA00022753"/>
    </source>
</evidence>
<dbReference type="Proteomes" id="UP000190831">
    <property type="component" value="Chromosome H"/>
</dbReference>
<dbReference type="OrthoDB" id="4035847at2759"/>
<reference evidence="9 10" key="1">
    <citation type="submission" date="2016-03" db="EMBL/GenBank/DDBJ databases">
        <authorList>
            <person name="Devillers H."/>
        </authorList>
    </citation>
    <scope>NUCLEOTIDE SEQUENCE [LARGE SCALE GENOMIC DNA]</scope>
    <source>
        <strain evidence="9">CBS 6772</strain>
    </source>
</reference>
<evidence type="ECO:0000256" key="3">
    <source>
        <dbReference type="ARBA" id="ARBA00022448"/>
    </source>
</evidence>
<protein>
    <submittedName>
        <fullName evidence="9">LAFE_0H08196g1_1</fullName>
    </submittedName>
</protein>
<comment type="similarity">
    <text evidence="2">Belongs to the VPS37 family.</text>
</comment>
<evidence type="ECO:0000259" key="8">
    <source>
        <dbReference type="PROSITE" id="PS51314"/>
    </source>
</evidence>
<dbReference type="PANTHER" id="PTHR13678">
    <property type="entry name" value="VACUOLAR PROTEIN SORTING-ASSOCIATED PROTEIN 37"/>
    <property type="match status" value="1"/>
</dbReference>